<dbReference type="Gene3D" id="1.10.287.1260">
    <property type="match status" value="1"/>
</dbReference>
<evidence type="ECO:0000256" key="4">
    <source>
        <dbReference type="ARBA" id="ARBA00022692"/>
    </source>
</evidence>
<dbReference type="InterPro" id="IPR045276">
    <property type="entry name" value="YbiO_bact"/>
</dbReference>
<feature type="signal peptide" evidence="9">
    <location>
        <begin position="1"/>
        <end position="30"/>
    </location>
</feature>
<dbReference type="EMBL" id="CP016172">
    <property type="protein sequence ID" value="ANN76980.1"/>
    <property type="molecule type" value="Genomic_DNA"/>
</dbReference>
<feature type="region of interest" description="Disordered" evidence="7">
    <location>
        <begin position="910"/>
        <end position="937"/>
    </location>
</feature>
<feature type="transmembrane region" description="Helical" evidence="8">
    <location>
        <begin position="637"/>
        <end position="658"/>
    </location>
</feature>
<evidence type="ECO:0008006" key="14">
    <source>
        <dbReference type="Google" id="ProtNLM"/>
    </source>
</evidence>
<dbReference type="InterPro" id="IPR006685">
    <property type="entry name" value="MscS_channel_2nd"/>
</dbReference>
<evidence type="ECO:0000313" key="12">
    <source>
        <dbReference type="EMBL" id="ANN76980.1"/>
    </source>
</evidence>
<comment type="similarity">
    <text evidence="2">Belongs to the MscS (TC 1.A.23) family.</text>
</comment>
<evidence type="ECO:0000256" key="8">
    <source>
        <dbReference type="SAM" id="Phobius"/>
    </source>
</evidence>
<dbReference type="AlphaFoldDB" id="A0A193GAW9"/>
<dbReference type="GO" id="GO:0005886">
    <property type="term" value="C:plasma membrane"/>
    <property type="evidence" value="ECO:0007669"/>
    <property type="project" value="UniProtKB-SubCell"/>
</dbReference>
<dbReference type="Pfam" id="PF21088">
    <property type="entry name" value="MS_channel_1st"/>
    <property type="match status" value="1"/>
</dbReference>
<evidence type="ECO:0000256" key="7">
    <source>
        <dbReference type="SAM" id="MobiDB-lite"/>
    </source>
</evidence>
<dbReference type="Proteomes" id="UP000091926">
    <property type="component" value="Chromosome"/>
</dbReference>
<dbReference type="PANTHER" id="PTHR30460:SF0">
    <property type="entry name" value="MODERATE CONDUCTANCE MECHANOSENSITIVE CHANNEL YBIO"/>
    <property type="match status" value="1"/>
</dbReference>
<dbReference type="InterPro" id="IPR010920">
    <property type="entry name" value="LSM_dom_sf"/>
</dbReference>
<dbReference type="RefSeq" id="WP_066655519.1">
    <property type="nucleotide sequence ID" value="NZ_CBCSCL010000019.1"/>
</dbReference>
<comment type="subcellular location">
    <subcellularLocation>
        <location evidence="1">Cell membrane</location>
        <topology evidence="1">Multi-pass membrane protein</topology>
    </subcellularLocation>
</comment>
<dbReference type="Gene3D" id="3.30.70.100">
    <property type="match status" value="1"/>
</dbReference>
<evidence type="ECO:0000256" key="5">
    <source>
        <dbReference type="ARBA" id="ARBA00022989"/>
    </source>
</evidence>
<evidence type="ECO:0000256" key="2">
    <source>
        <dbReference type="ARBA" id="ARBA00008017"/>
    </source>
</evidence>
<feature type="region of interest" description="Disordered" evidence="7">
    <location>
        <begin position="312"/>
        <end position="345"/>
    </location>
</feature>
<feature type="compositionally biased region" description="Low complexity" evidence="7">
    <location>
        <begin position="101"/>
        <end position="139"/>
    </location>
</feature>
<feature type="domain" description="Mechanosensitive ion channel transmembrane helices 2/3" evidence="11">
    <location>
        <begin position="692"/>
        <end position="731"/>
    </location>
</feature>
<keyword evidence="9" id="KW-0732">Signal</keyword>
<name>A0A193GAW9_9BORD</name>
<feature type="domain" description="Mechanosensitive ion channel MscS" evidence="10">
    <location>
        <begin position="733"/>
        <end position="796"/>
    </location>
</feature>
<feature type="compositionally biased region" description="Low complexity" evidence="7">
    <location>
        <begin position="269"/>
        <end position="280"/>
    </location>
</feature>
<keyword evidence="3" id="KW-1003">Cell membrane</keyword>
<dbReference type="InterPro" id="IPR011066">
    <property type="entry name" value="MscS_channel_C_sf"/>
</dbReference>
<keyword evidence="5 8" id="KW-1133">Transmembrane helix</keyword>
<feature type="transmembrane region" description="Helical" evidence="8">
    <location>
        <begin position="511"/>
        <end position="531"/>
    </location>
</feature>
<dbReference type="SUPFAM" id="SSF50182">
    <property type="entry name" value="Sm-like ribonucleoproteins"/>
    <property type="match status" value="1"/>
</dbReference>
<feature type="transmembrane region" description="Helical" evidence="8">
    <location>
        <begin position="543"/>
        <end position="564"/>
    </location>
</feature>
<feature type="transmembrane region" description="Helical" evidence="8">
    <location>
        <begin position="354"/>
        <end position="373"/>
    </location>
</feature>
<feature type="chain" id="PRO_5008258759" description="Mechanosensitive ion channel protein" evidence="9">
    <location>
        <begin position="31"/>
        <end position="937"/>
    </location>
</feature>
<feature type="transmembrane region" description="Helical" evidence="8">
    <location>
        <begin position="679"/>
        <end position="702"/>
    </location>
</feature>
<feature type="transmembrane region" description="Helical" evidence="8">
    <location>
        <begin position="708"/>
        <end position="728"/>
    </location>
</feature>
<evidence type="ECO:0000313" key="13">
    <source>
        <dbReference type="Proteomes" id="UP000091926"/>
    </source>
</evidence>
<feature type="region of interest" description="Disordered" evidence="7">
    <location>
        <begin position="101"/>
        <end position="144"/>
    </location>
</feature>
<dbReference type="InterPro" id="IPR023408">
    <property type="entry name" value="MscS_beta-dom_sf"/>
</dbReference>
<dbReference type="PANTHER" id="PTHR30460">
    <property type="entry name" value="MODERATE CONDUCTANCE MECHANOSENSITIVE CHANNEL YBIO"/>
    <property type="match status" value="1"/>
</dbReference>
<protein>
    <recommendedName>
        <fullName evidence="14">Mechanosensitive ion channel protein</fullName>
    </recommendedName>
</protein>
<feature type="transmembrane region" description="Helical" evidence="8">
    <location>
        <begin position="426"/>
        <end position="447"/>
    </location>
</feature>
<keyword evidence="13" id="KW-1185">Reference proteome</keyword>
<dbReference type="STRING" id="463014.BAU07_07520"/>
<feature type="transmembrane region" description="Helical" evidence="8">
    <location>
        <begin position="598"/>
        <end position="617"/>
    </location>
</feature>
<feature type="region of interest" description="Disordered" evidence="7">
    <location>
        <begin position="246"/>
        <end position="280"/>
    </location>
</feature>
<keyword evidence="4 8" id="KW-0812">Transmembrane</keyword>
<dbReference type="Gene3D" id="2.30.30.60">
    <property type="match status" value="1"/>
</dbReference>
<evidence type="ECO:0000259" key="11">
    <source>
        <dbReference type="Pfam" id="PF21088"/>
    </source>
</evidence>
<feature type="transmembrane region" description="Helical" evidence="8">
    <location>
        <begin position="393"/>
        <end position="414"/>
    </location>
</feature>
<feature type="transmembrane region" description="Helical" evidence="8">
    <location>
        <begin position="467"/>
        <end position="487"/>
    </location>
</feature>
<reference evidence="12 13" key="1">
    <citation type="submission" date="2016-06" db="EMBL/GenBank/DDBJ databases">
        <title>Complete genome sequences of Bordetella bronchialis and Bordetella flabilis.</title>
        <authorList>
            <person name="LiPuma J.J."/>
            <person name="Spilker T."/>
        </authorList>
    </citation>
    <scope>NUCLEOTIDE SEQUENCE [LARGE SCALE GENOMIC DNA]</scope>
    <source>
        <strain evidence="12 13">AU10664</strain>
    </source>
</reference>
<dbReference type="Pfam" id="PF00924">
    <property type="entry name" value="MS_channel_2nd"/>
    <property type="match status" value="1"/>
</dbReference>
<keyword evidence="6 8" id="KW-0472">Membrane</keyword>
<evidence type="ECO:0000256" key="3">
    <source>
        <dbReference type="ARBA" id="ARBA00022475"/>
    </source>
</evidence>
<dbReference type="SUPFAM" id="SSF82689">
    <property type="entry name" value="Mechanosensitive channel protein MscS (YggB), C-terminal domain"/>
    <property type="match status" value="1"/>
</dbReference>
<dbReference type="SUPFAM" id="SSF82861">
    <property type="entry name" value="Mechanosensitive channel protein MscS (YggB), transmembrane region"/>
    <property type="match status" value="1"/>
</dbReference>
<accession>A0A193GAW9</accession>
<evidence type="ECO:0000256" key="9">
    <source>
        <dbReference type="SAM" id="SignalP"/>
    </source>
</evidence>
<dbReference type="InterPro" id="IPR011014">
    <property type="entry name" value="MscS_channel_TM-2"/>
</dbReference>
<dbReference type="OrthoDB" id="6500477at2"/>
<dbReference type="InterPro" id="IPR049142">
    <property type="entry name" value="MS_channel_1st"/>
</dbReference>
<feature type="transmembrane region" description="Helical" evidence="8">
    <location>
        <begin position="204"/>
        <end position="222"/>
    </location>
</feature>
<dbReference type="GO" id="GO:0008381">
    <property type="term" value="F:mechanosensitive monoatomic ion channel activity"/>
    <property type="evidence" value="ECO:0007669"/>
    <property type="project" value="InterPro"/>
</dbReference>
<organism evidence="12 13">
    <name type="scientific">Bordetella flabilis</name>
    <dbReference type="NCBI Taxonomy" id="463014"/>
    <lineage>
        <taxon>Bacteria</taxon>
        <taxon>Pseudomonadati</taxon>
        <taxon>Pseudomonadota</taxon>
        <taxon>Betaproteobacteria</taxon>
        <taxon>Burkholderiales</taxon>
        <taxon>Alcaligenaceae</taxon>
        <taxon>Bordetella</taxon>
    </lineage>
</organism>
<feature type="compositionally biased region" description="Pro residues" evidence="7">
    <location>
        <begin position="923"/>
        <end position="937"/>
    </location>
</feature>
<evidence type="ECO:0000259" key="10">
    <source>
        <dbReference type="Pfam" id="PF00924"/>
    </source>
</evidence>
<feature type="compositionally biased region" description="Basic and acidic residues" evidence="7">
    <location>
        <begin position="329"/>
        <end position="340"/>
    </location>
</feature>
<evidence type="ECO:0000256" key="1">
    <source>
        <dbReference type="ARBA" id="ARBA00004651"/>
    </source>
</evidence>
<evidence type="ECO:0000256" key="6">
    <source>
        <dbReference type="ARBA" id="ARBA00023136"/>
    </source>
</evidence>
<gene>
    <name evidence="12" type="ORF">BAU07_07520</name>
</gene>
<sequence>MRISPFLRAGTACFALLALLVFQVARPAVAQGVPPGASVPAAVPAPPAASVRPPPAVPPVAAPVTPADAQRTIDILQDDARRAELLRTLKAIAAAAPGTVAPPAAAAGTNPGPTAGTPTAAGTAAASNPAAEAPAAAHETPPDTIVPLEADGLMARILGSVDRWLDDFARQMAELRAAALTLPALFAQSGGIANAAGERLAGELALALALAFVAGLVLEWALRRVLRQPRVALAVHADLVASTDAGAHSHGRARPINRGDTAAAVGTTPPLADQPADAAQAGVRPGVDGVALVQTHRDGVDRVEAVPVGRENAAGAASTVAADEPTAEAPRRDAERERRQQASSRHHWRTLRHLPYALAALVLEVLPIALFFFSANLALRAVAGGDVRITGTVGGFIEAYVAARVTMAIVRLLVSPAGRGLRLLQIAPETATVLVTWIRWIAVLALFGMAVADTAALLGTGAPLRMAFVKTVSLLVHICAVILILKLRRPVRQALRAAPEASGPLPMARNWLAEAWAAIAIVIVMGVWVVWAMGVENGFPKLIHFVVVSVAVIVVARLLAILILGGVGRLFPSGNADDGAGGDAAPAPSARLSERYYAWTRGLVSVILTVCAIVALFEAWGIDALSWFASGTLGRSLASAAMTIVVAIIVAIIIWEAAQYSVERRLARWVSQGDMLRAARLRTLLPMLRAALFIVVALVVGLTALNQIGINTTPLLAGASIIGVALGFGSQKLVQDFITGIFLLMENAMRVGDWVTVAGVSGSVEYLSIRTVRLRGGDGALYIVPFSSVSTVSNSNRGIGNAAVRISVNYDTDIEMAIAELKNIGASLRSDPAFKDLILNDLEVWGVDSVDGAMVTLAGQIRCVDKGRWGVQREINRRILARFRELGIEIANPRASLLLPADPSPLAAQGVSTLAAAGTEASPAPPARGGPPPSGQR</sequence>
<dbReference type="KEGG" id="bfz:BAU07_07520"/>
<proteinExistence type="inferred from homology"/>